<protein>
    <submittedName>
        <fullName evidence="1">Uncharacterized protein</fullName>
    </submittedName>
</protein>
<proteinExistence type="predicted"/>
<comment type="caution">
    <text evidence="1">The sequence shown here is derived from an EMBL/GenBank/DDBJ whole genome shotgun (WGS) entry which is preliminary data.</text>
</comment>
<gene>
    <name evidence="1" type="ORF">RhiirA5_442921</name>
</gene>
<dbReference type="AlphaFoldDB" id="A0A2N0NEB8"/>
<dbReference type="EMBL" id="LLXJ01009472">
    <property type="protein sequence ID" value="PKB92917.1"/>
    <property type="molecule type" value="Genomic_DNA"/>
</dbReference>
<sequence>MLPILISRRCWKDVENVSLKYCDKFKDFSKVFFRLAFYWGSHSRKTNMVINLILGNKLQRILLK</sequence>
<dbReference type="Proteomes" id="UP000232722">
    <property type="component" value="Unassembled WGS sequence"/>
</dbReference>
<organism evidence="1 2">
    <name type="scientific">Rhizophagus irregularis</name>
    <dbReference type="NCBI Taxonomy" id="588596"/>
    <lineage>
        <taxon>Eukaryota</taxon>
        <taxon>Fungi</taxon>
        <taxon>Fungi incertae sedis</taxon>
        <taxon>Mucoromycota</taxon>
        <taxon>Glomeromycotina</taxon>
        <taxon>Glomeromycetes</taxon>
        <taxon>Glomerales</taxon>
        <taxon>Glomeraceae</taxon>
        <taxon>Rhizophagus</taxon>
    </lineage>
</organism>
<reference evidence="1 2" key="1">
    <citation type="submission" date="2016-04" db="EMBL/GenBank/DDBJ databases">
        <title>Genome analyses suggest a sexual origin of heterokaryosis in a supposedly ancient asexual fungus.</title>
        <authorList>
            <person name="Ropars J."/>
            <person name="Sedzielewska K."/>
            <person name="Noel J."/>
            <person name="Charron P."/>
            <person name="Farinelli L."/>
            <person name="Marton T."/>
            <person name="Kruger M."/>
            <person name="Pelin A."/>
            <person name="Brachmann A."/>
            <person name="Corradi N."/>
        </authorList>
    </citation>
    <scope>NUCLEOTIDE SEQUENCE [LARGE SCALE GENOMIC DNA]</scope>
    <source>
        <strain evidence="1 2">A5</strain>
    </source>
</reference>
<evidence type="ECO:0000313" key="1">
    <source>
        <dbReference type="EMBL" id="PKB92917.1"/>
    </source>
</evidence>
<reference evidence="1 2" key="2">
    <citation type="submission" date="2017-09" db="EMBL/GenBank/DDBJ databases">
        <title>Extensive intraspecific genome diversity in a model arbuscular mycorrhizal fungus.</title>
        <authorList>
            <person name="Chen E.C."/>
            <person name="Morin E."/>
            <person name="Beaudet D."/>
            <person name="Noel J."/>
            <person name="Ndikumana S."/>
            <person name="Charron P."/>
            <person name="St-Onge C."/>
            <person name="Giorgi J."/>
            <person name="Grigoriev I.V."/>
            <person name="Roux C."/>
            <person name="Martin F.M."/>
            <person name="Corradi N."/>
        </authorList>
    </citation>
    <scope>NUCLEOTIDE SEQUENCE [LARGE SCALE GENOMIC DNA]</scope>
    <source>
        <strain evidence="1 2">A5</strain>
    </source>
</reference>
<name>A0A2N0NEB8_9GLOM</name>
<accession>A0A2N0NEB8</accession>
<evidence type="ECO:0000313" key="2">
    <source>
        <dbReference type="Proteomes" id="UP000232722"/>
    </source>
</evidence>